<evidence type="ECO:0000313" key="1">
    <source>
        <dbReference type="EMBL" id="AJF67381.1"/>
    </source>
</evidence>
<dbReference type="InterPro" id="IPR036291">
    <property type="entry name" value="NAD(P)-bd_dom_sf"/>
</dbReference>
<evidence type="ECO:0008006" key="3">
    <source>
        <dbReference type="Google" id="ProtNLM"/>
    </source>
</evidence>
<dbReference type="RefSeq" id="WP_041131337.1">
    <property type="nucleotide sequence ID" value="NZ_CP010407.1"/>
</dbReference>
<dbReference type="HOGENOM" id="CLU_1531757_0_0_11"/>
<reference evidence="1 2" key="1">
    <citation type="submission" date="2014-12" db="EMBL/GenBank/DDBJ databases">
        <title>Complete genome sequence of Streptomyces vietnamensis strain GIMV4.0001, a genetic manipulable producer of the benzoisochromanequinone antibiotic granaticin.</title>
        <authorList>
            <person name="Deng M.R."/>
            <person name="Guo J."/>
            <person name="Ma L.Y."/>
            <person name="Feng G.D."/>
            <person name="Mo C.Y."/>
            <person name="Zhu H.H."/>
        </authorList>
    </citation>
    <scope>NUCLEOTIDE SEQUENCE [LARGE SCALE GENOMIC DNA]</scope>
    <source>
        <strain evidence="2">GIMV4.0001</strain>
    </source>
</reference>
<sequence length="175" mass="17273">MARTGSSPPRLDGLVVLVVDATTGAGRELTTRLCAAGAIVAVVGAGHPGRGDDAATNAAFLCKALTDRGLVALPYRIDVGDPAEAARLPGQIAADAGPVAAAVVVLPPPGAGEGLRRAFRAVSAALAAALPAGARHIERDPAAGDGPGPGTAEDHVWVRCVVDGLAADAARTPSR</sequence>
<dbReference type="KEGG" id="svt:SVTN_26385"/>
<proteinExistence type="predicted"/>
<dbReference type="AlphaFoldDB" id="A0A0B5I490"/>
<name>A0A0B5I490_9ACTN</name>
<accession>A0A0B5I490</accession>
<dbReference type="EMBL" id="CP010407">
    <property type="protein sequence ID" value="AJF67381.1"/>
    <property type="molecule type" value="Genomic_DNA"/>
</dbReference>
<dbReference type="Proteomes" id="UP000031774">
    <property type="component" value="Chromosome"/>
</dbReference>
<evidence type="ECO:0000313" key="2">
    <source>
        <dbReference type="Proteomes" id="UP000031774"/>
    </source>
</evidence>
<keyword evidence="2" id="KW-1185">Reference proteome</keyword>
<organism evidence="1 2">
    <name type="scientific">Streptomyces vietnamensis</name>
    <dbReference type="NCBI Taxonomy" id="362257"/>
    <lineage>
        <taxon>Bacteria</taxon>
        <taxon>Bacillati</taxon>
        <taxon>Actinomycetota</taxon>
        <taxon>Actinomycetes</taxon>
        <taxon>Kitasatosporales</taxon>
        <taxon>Streptomycetaceae</taxon>
        <taxon>Streptomyces</taxon>
    </lineage>
</organism>
<gene>
    <name evidence="1" type="ORF">SVTN_26385</name>
</gene>
<protein>
    <recommendedName>
        <fullName evidence="3">Short-chain dehydrogenase</fullName>
    </recommendedName>
</protein>
<dbReference type="Gene3D" id="3.40.50.720">
    <property type="entry name" value="NAD(P)-binding Rossmann-like Domain"/>
    <property type="match status" value="1"/>
</dbReference>
<dbReference type="STRING" id="362257.SVTN_26385"/>
<dbReference type="SUPFAM" id="SSF51735">
    <property type="entry name" value="NAD(P)-binding Rossmann-fold domains"/>
    <property type="match status" value="1"/>
</dbReference>